<gene>
    <name evidence="1" type="ORF">J8TS2_21960</name>
</gene>
<reference evidence="1 2" key="1">
    <citation type="submission" date="2021-03" db="EMBL/GenBank/DDBJ databases">
        <title>Antimicrobial resistance genes in bacteria isolated from Japanese honey, and their potential for conferring macrolide and lincosamide resistance in the American foulbrood pathogen Paenibacillus larvae.</title>
        <authorList>
            <person name="Okamoto M."/>
            <person name="Kumagai M."/>
            <person name="Kanamori H."/>
            <person name="Takamatsu D."/>
        </authorList>
    </citation>
    <scope>NUCLEOTIDE SEQUENCE [LARGE SCALE GENOMIC DNA]</scope>
    <source>
        <strain evidence="1 2">J8TS2</strain>
    </source>
</reference>
<evidence type="ECO:0000313" key="1">
    <source>
        <dbReference type="EMBL" id="GIN57877.1"/>
    </source>
</evidence>
<dbReference type="Gene3D" id="2.130.10.10">
    <property type="entry name" value="YVTN repeat-like/Quinoprotein amine dehydrogenase"/>
    <property type="match status" value="1"/>
</dbReference>
<dbReference type="RefSeq" id="WP_212966312.1">
    <property type="nucleotide sequence ID" value="NZ_BORB01000016.1"/>
</dbReference>
<organism evidence="1 2">
    <name type="scientific">Lederbergia ruris</name>
    <dbReference type="NCBI Taxonomy" id="217495"/>
    <lineage>
        <taxon>Bacteria</taxon>
        <taxon>Bacillati</taxon>
        <taxon>Bacillota</taxon>
        <taxon>Bacilli</taxon>
        <taxon>Bacillales</taxon>
        <taxon>Bacillaceae</taxon>
        <taxon>Lederbergia</taxon>
    </lineage>
</organism>
<sequence length="431" mass="48827">MSLDQETQQLKNNNFVLQPILLGKIDIPAAGKNTKMYVGDLTGNGRMDLLMVQPDGGIDDRYIPHQVQSMTAFDLEGRILWKKGEPDPDPGGPGSDYPVQIYDIDGDGQNEVLCVIDKKFHILEGATGKIKKVYDLPDEYAHDCIIVANLTGGEFPQDIILKDRYQQLWAMNKDFQLLWTYTGNVGHFPWVFDFDGDGRDEVMAGYDFLNADGEKLWSCANLEDHADCIWVGKVNPTISNGYQIVIGGSVTVMYDHYGKELWRYEGSIESQHVSLGKFRDDLPGLQIAGLDRIVRGNENGKDGLFLLDANGKEIWKEDRKTKGWLTIIETMRNWDDHHLDYILAYRRGGGVNPTLYDGDMNPVVQFPEDGYVVHADLFESGYENVIIYNDQTAYMYASKPMQQSKLKGKAFQEKRLYSVTLYPGGEYVEQK</sequence>
<accession>A0ABQ4KJ05</accession>
<dbReference type="PANTHER" id="PTHR43118:SF1">
    <property type="entry name" value="RHAMNOGALACTURONAN LYASE (EUROFUNG)"/>
    <property type="match status" value="1"/>
</dbReference>
<dbReference type="InterPro" id="IPR011047">
    <property type="entry name" value="Quinoprotein_ADH-like_sf"/>
</dbReference>
<keyword evidence="2" id="KW-1185">Reference proteome</keyword>
<dbReference type="Proteomes" id="UP000679950">
    <property type="component" value="Unassembled WGS sequence"/>
</dbReference>
<proteinExistence type="predicted"/>
<dbReference type="PANTHER" id="PTHR43118">
    <property type="entry name" value="RHAMNOGALACTURONAN LYASE (EUROFUNG)"/>
    <property type="match status" value="1"/>
</dbReference>
<dbReference type="InterPro" id="IPR015943">
    <property type="entry name" value="WD40/YVTN_repeat-like_dom_sf"/>
</dbReference>
<dbReference type="SUPFAM" id="SSF50998">
    <property type="entry name" value="Quinoprotein alcohol dehydrogenase-like"/>
    <property type="match status" value="1"/>
</dbReference>
<dbReference type="EMBL" id="BORB01000016">
    <property type="protein sequence ID" value="GIN57877.1"/>
    <property type="molecule type" value="Genomic_DNA"/>
</dbReference>
<evidence type="ECO:0000313" key="2">
    <source>
        <dbReference type="Proteomes" id="UP000679950"/>
    </source>
</evidence>
<protein>
    <submittedName>
        <fullName evidence="1">Uncharacterized protein</fullName>
    </submittedName>
</protein>
<comment type="caution">
    <text evidence="1">The sequence shown here is derived from an EMBL/GenBank/DDBJ whole genome shotgun (WGS) entry which is preliminary data.</text>
</comment>
<dbReference type="InterPro" id="IPR034641">
    <property type="entry name" value="RGL11"/>
</dbReference>
<name>A0ABQ4KJ05_9BACI</name>